<dbReference type="AlphaFoldDB" id="A0A162W8X8"/>
<feature type="compositionally biased region" description="Polar residues" evidence="1">
    <location>
        <begin position="53"/>
        <end position="62"/>
    </location>
</feature>
<evidence type="ECO:0000256" key="1">
    <source>
        <dbReference type="SAM" id="MobiDB-lite"/>
    </source>
</evidence>
<feature type="compositionally biased region" description="Basic and acidic residues" evidence="1">
    <location>
        <begin position="261"/>
        <end position="304"/>
    </location>
</feature>
<feature type="compositionally biased region" description="Polar residues" evidence="1">
    <location>
        <begin position="504"/>
        <end position="514"/>
    </location>
</feature>
<evidence type="ECO:0000313" key="2">
    <source>
        <dbReference type="EMBL" id="KZM18879.1"/>
    </source>
</evidence>
<feature type="region of interest" description="Disordered" evidence="1">
    <location>
        <begin position="488"/>
        <end position="514"/>
    </location>
</feature>
<feature type="compositionally biased region" description="Basic residues" evidence="1">
    <location>
        <begin position="65"/>
        <end position="76"/>
    </location>
</feature>
<dbReference type="Proteomes" id="UP000076837">
    <property type="component" value="Unassembled WGS sequence"/>
</dbReference>
<dbReference type="EMBL" id="JYNV01000319">
    <property type="protein sequence ID" value="KZM18879.1"/>
    <property type="molecule type" value="Genomic_DNA"/>
</dbReference>
<feature type="compositionally biased region" description="Polar residues" evidence="1">
    <location>
        <begin position="338"/>
        <end position="351"/>
    </location>
</feature>
<proteinExistence type="predicted"/>
<feature type="region of interest" description="Disordered" evidence="1">
    <location>
        <begin position="205"/>
        <end position="387"/>
    </location>
</feature>
<keyword evidence="3" id="KW-1185">Reference proteome</keyword>
<reference evidence="2 3" key="1">
    <citation type="journal article" date="2016" name="Sci. Rep.">
        <title>Draft genome sequencing and secretome analysis of fungal phytopathogen Ascochyta rabiei provides insight into the necrotrophic effector repertoire.</title>
        <authorList>
            <person name="Verma S."/>
            <person name="Gazara R.K."/>
            <person name="Nizam S."/>
            <person name="Parween S."/>
            <person name="Chattopadhyay D."/>
            <person name="Verma P.K."/>
        </authorList>
    </citation>
    <scope>NUCLEOTIDE SEQUENCE [LARGE SCALE GENOMIC DNA]</scope>
    <source>
        <strain evidence="2 3">ArDII</strain>
    </source>
</reference>
<comment type="caution">
    <text evidence="2">The sequence shown here is derived from an EMBL/GenBank/DDBJ whole genome shotgun (WGS) entry which is preliminary data.</text>
</comment>
<evidence type="ECO:0000313" key="3">
    <source>
        <dbReference type="Proteomes" id="UP000076837"/>
    </source>
</evidence>
<feature type="compositionally biased region" description="Basic and acidic residues" evidence="1">
    <location>
        <begin position="227"/>
        <end position="251"/>
    </location>
</feature>
<sequence length="514" mass="57080">MFTHTSPSVSLQGLTARLSQIRFARPSSPTRKKTPLLDHTMYPALQVQRDHMAQQTAKSQQAGPRRPHHTPHHHQNTVRARADRARPLPETPRKPHHPDRNPCDAGMTKALPRKPVSRPPLRDIQPNVCDYRSTGPSQQGSTRRASSVAMSQAHSRMSEMYTMIDDHLAWNMSSSDLEAARPGSSGTMFLDFDTDGEMEVSYRNGVNKKLPTPPVPAKPTLSRHTALRGEVEREVLPRKQTKRTCEVEKRKPLPPRPSSSSRHDSVISSGRLEDEKIDRHLDARPLPRVPPKDSRRTQVQDRVARRSCPPQVHKTQSTRQAPSTSASPAPSQPPMHYSPSSHHTAPTSRGRTTYIDPSGLQVRYHAPPSPSPSAAGTASKPASRAYVSGYDPATNYAYDYDGRTMHVHGSPTPSRPGSHTSEYFDISASTYRSDVGLRLVEKPLPHPPQGAARLPEPPCADAKKRHGVRRFVHKLLNKLDGLGVMKDLSSHQRHSRSSRGGGKTQTWIENGYVT</sequence>
<protein>
    <submittedName>
        <fullName evidence="2">Uncharacterized protein</fullName>
    </submittedName>
</protein>
<dbReference type="OrthoDB" id="3799947at2759"/>
<name>A0A162W8X8_DIDRA</name>
<organism evidence="2 3">
    <name type="scientific">Didymella rabiei</name>
    <name type="common">Chickpea ascochyta blight fungus</name>
    <name type="synonym">Mycosphaerella rabiei</name>
    <dbReference type="NCBI Taxonomy" id="5454"/>
    <lineage>
        <taxon>Eukaryota</taxon>
        <taxon>Fungi</taxon>
        <taxon>Dikarya</taxon>
        <taxon>Ascomycota</taxon>
        <taxon>Pezizomycotina</taxon>
        <taxon>Dothideomycetes</taxon>
        <taxon>Pleosporomycetidae</taxon>
        <taxon>Pleosporales</taxon>
        <taxon>Pleosporineae</taxon>
        <taxon>Didymellaceae</taxon>
        <taxon>Ascochyta</taxon>
    </lineage>
</organism>
<feature type="compositionally biased region" description="Low complexity" evidence="1">
    <location>
        <begin position="372"/>
        <end position="383"/>
    </location>
</feature>
<feature type="compositionally biased region" description="Low complexity" evidence="1">
    <location>
        <begin position="315"/>
        <end position="329"/>
    </location>
</feature>
<gene>
    <name evidence="2" type="ORF">ST47_g9961</name>
</gene>
<feature type="compositionally biased region" description="Polar residues" evidence="1">
    <location>
        <begin position="134"/>
        <end position="153"/>
    </location>
</feature>
<feature type="compositionally biased region" description="Basic and acidic residues" evidence="1">
    <location>
        <begin position="80"/>
        <end position="102"/>
    </location>
</feature>
<accession>A0A162W8X8</accession>
<feature type="region of interest" description="Disordered" evidence="1">
    <location>
        <begin position="50"/>
        <end position="153"/>
    </location>
</feature>